<dbReference type="Pfam" id="PF01381">
    <property type="entry name" value="HTH_3"/>
    <property type="match status" value="1"/>
</dbReference>
<dbReference type="SMART" id="SM00530">
    <property type="entry name" value="HTH_XRE"/>
    <property type="match status" value="1"/>
</dbReference>
<dbReference type="SUPFAM" id="SSF47413">
    <property type="entry name" value="lambda repressor-like DNA-binding domains"/>
    <property type="match status" value="1"/>
</dbReference>
<dbReference type="Pfam" id="PF13401">
    <property type="entry name" value="AAA_22"/>
    <property type="match status" value="1"/>
</dbReference>
<dbReference type="Proteomes" id="UP001155500">
    <property type="component" value="Unassembled WGS sequence"/>
</dbReference>
<dbReference type="CDD" id="cd00093">
    <property type="entry name" value="HTH_XRE"/>
    <property type="match status" value="1"/>
</dbReference>
<dbReference type="GO" id="GO:0003677">
    <property type="term" value="F:DNA binding"/>
    <property type="evidence" value="ECO:0007669"/>
    <property type="project" value="InterPro"/>
</dbReference>
<dbReference type="InterPro" id="IPR027417">
    <property type="entry name" value="P-loop_NTPase"/>
</dbReference>
<dbReference type="GO" id="GO:0016887">
    <property type="term" value="F:ATP hydrolysis activity"/>
    <property type="evidence" value="ECO:0007669"/>
    <property type="project" value="InterPro"/>
</dbReference>
<gene>
    <name evidence="2" type="ORF">A6A20_05375</name>
</gene>
<dbReference type="Gene3D" id="1.10.260.40">
    <property type="entry name" value="lambda repressor-like DNA-binding domains"/>
    <property type="match status" value="1"/>
</dbReference>
<evidence type="ECO:0000313" key="2">
    <source>
        <dbReference type="EMBL" id="MDG6895071.1"/>
    </source>
</evidence>
<reference evidence="2" key="1">
    <citation type="submission" date="2016-03" db="EMBL/GenBank/DDBJ databases">
        <title>Co-evolution between Pasteurellaceae and their hosts.</title>
        <authorList>
            <person name="Hansen M.J."/>
            <person name="Bojesen A.M."/>
            <person name="Planet P."/>
        </authorList>
    </citation>
    <scope>NUCLEOTIDE SEQUENCE</scope>
    <source>
        <strain evidence="2">146/S8/89</strain>
    </source>
</reference>
<name>A0A9X4PCW8_9PAST</name>
<dbReference type="Gene3D" id="3.40.50.300">
    <property type="entry name" value="P-loop containing nucleotide triphosphate hydrolases"/>
    <property type="match status" value="1"/>
</dbReference>
<dbReference type="InterPro" id="IPR001387">
    <property type="entry name" value="Cro/C1-type_HTH"/>
</dbReference>
<comment type="caution">
    <text evidence="2">The sequence shown here is derived from an EMBL/GenBank/DDBJ whole genome shotgun (WGS) entry which is preliminary data.</text>
</comment>
<dbReference type="InterPro" id="IPR052026">
    <property type="entry name" value="ExeA_AAA_ATPase_DNA-bind"/>
</dbReference>
<dbReference type="InterPro" id="IPR049945">
    <property type="entry name" value="AAA_22"/>
</dbReference>
<keyword evidence="3" id="KW-1185">Reference proteome</keyword>
<dbReference type="AlphaFoldDB" id="A0A9X4PCW8"/>
<evidence type="ECO:0000259" key="1">
    <source>
        <dbReference type="PROSITE" id="PS50943"/>
    </source>
</evidence>
<accession>A0A9X4PCW8</accession>
<dbReference type="InterPro" id="IPR010982">
    <property type="entry name" value="Lambda_DNA-bd_dom_sf"/>
</dbReference>
<organism evidence="2 3">
    <name type="scientific">Volucribacter amazonae</name>
    <dbReference type="NCBI Taxonomy" id="256731"/>
    <lineage>
        <taxon>Bacteria</taxon>
        <taxon>Pseudomonadati</taxon>
        <taxon>Pseudomonadota</taxon>
        <taxon>Gammaproteobacteria</taxon>
        <taxon>Pasteurellales</taxon>
        <taxon>Pasteurellaceae</taxon>
        <taxon>Volucribacter</taxon>
    </lineage>
</organism>
<dbReference type="EMBL" id="LWID01000001">
    <property type="protein sequence ID" value="MDG6895071.1"/>
    <property type="molecule type" value="Genomic_DNA"/>
</dbReference>
<protein>
    <submittedName>
        <fullName evidence="2">Transcriptional regulator</fullName>
    </submittedName>
</protein>
<dbReference type="PROSITE" id="PS50943">
    <property type="entry name" value="HTH_CROC1"/>
    <property type="match status" value="1"/>
</dbReference>
<dbReference type="RefSeq" id="WP_279572508.1">
    <property type="nucleotide sequence ID" value="NZ_LWID01000001.1"/>
</dbReference>
<dbReference type="PANTHER" id="PTHR35894:SF5">
    <property type="entry name" value="MU-LIKE PROPHAGE FLUMU DNA TRANSPOSITION PROTEIN B"/>
    <property type="match status" value="1"/>
</dbReference>
<proteinExistence type="predicted"/>
<dbReference type="PANTHER" id="PTHR35894">
    <property type="entry name" value="GENERAL SECRETION PATHWAY PROTEIN A-RELATED"/>
    <property type="match status" value="1"/>
</dbReference>
<sequence length="295" mass="32897">MKEQLIHYMQQTGMTQTQVAKALGKSNAVISQYLKGEYKGRVDEIDQAVERLISRQKDKVIDRKFDNKFVPTFVAKQCLDVLHIAHVEGEINVITGEAGLGKTQALKQYKNENPEVILIEVEPSCSPKVLLKTLCQQLNVNDTGANHDLFSRITDKLGNNKGFSRLIIVDEAELLSTKSLEYLRRIHDLTGCGLVLAGMPRLIVNLKGKYGELAQLYSRVALACDLGNSLPDEDVCLLAENGLGTSAFNQKLIQASKGNARRLNKLMRGVIRIAEINHRDIDDELIDAYAKMLIH</sequence>
<feature type="domain" description="HTH cro/C1-type" evidence="1">
    <location>
        <begin position="5"/>
        <end position="45"/>
    </location>
</feature>
<evidence type="ECO:0000313" key="3">
    <source>
        <dbReference type="Proteomes" id="UP001155500"/>
    </source>
</evidence>
<dbReference type="SUPFAM" id="SSF52540">
    <property type="entry name" value="P-loop containing nucleoside triphosphate hydrolases"/>
    <property type="match status" value="1"/>
</dbReference>